<protein>
    <recommendedName>
        <fullName evidence="2">PIH1 domain-containing protein 1</fullName>
    </recommendedName>
</protein>
<organism evidence="7 8">
    <name type="scientific">Araneus ventricosus</name>
    <name type="common">Orbweaver spider</name>
    <name type="synonym">Epeira ventricosa</name>
    <dbReference type="NCBI Taxonomy" id="182803"/>
    <lineage>
        <taxon>Eukaryota</taxon>
        <taxon>Metazoa</taxon>
        <taxon>Ecdysozoa</taxon>
        <taxon>Arthropoda</taxon>
        <taxon>Chelicerata</taxon>
        <taxon>Arachnida</taxon>
        <taxon>Araneae</taxon>
        <taxon>Araneomorphae</taxon>
        <taxon>Entelegynae</taxon>
        <taxon>Araneoidea</taxon>
        <taxon>Araneidae</taxon>
        <taxon>Araneus</taxon>
    </lineage>
</organism>
<sequence length="371" mass="41377">MFLGRNTNIATASGDNFLELNPKGGRSILNITEGSDPFDLTLPFELNSEEGKQVFPKPGFCIKSKTNEDVKVFINMCHCEDVPKPDEKLMSPKDAGEDEAIRFPLGLGLPRKEKDKSGKDCICFDVVINSEFLNTLLKDEEARSFILSLCIQGIADKYGIFVRDDCCVKLTKPYHGTVQRHFVKNTDSSGLSNPFSIRKGNSESTAPLIRLMESSSGEDKPTSDNSSVQSVRPKTSKSKSNYPVQSKEEQDKLSAINKNPKSVISEPSSSKLPKKQRPDVEYGLFQAPANTSYPTQYVLEVYLHYCIDDSITQVKVFVSDNRVVITEKMYNYNLDLSLPNPVIPERCRANFYDGTLVVVLPLAHSNHGEDQ</sequence>
<dbReference type="PANTHER" id="PTHR22997">
    <property type="entry name" value="PIH1 DOMAIN-CONTAINING PROTEIN 1"/>
    <property type="match status" value="1"/>
</dbReference>
<dbReference type="OrthoDB" id="6437246at2759"/>
<dbReference type="PANTHER" id="PTHR22997:SF0">
    <property type="entry name" value="PIH1 DOMAIN-CONTAINING PROTEIN 1"/>
    <property type="match status" value="1"/>
</dbReference>
<dbReference type="InterPro" id="IPR008978">
    <property type="entry name" value="HSP20-like_chaperone"/>
</dbReference>
<evidence type="ECO:0000256" key="1">
    <source>
        <dbReference type="ARBA" id="ARBA00008511"/>
    </source>
</evidence>
<dbReference type="GO" id="GO:0005737">
    <property type="term" value="C:cytoplasm"/>
    <property type="evidence" value="ECO:0007669"/>
    <property type="project" value="TreeGrafter"/>
</dbReference>
<comment type="function">
    <text evidence="3">Involved in the assembly of C/D box small nucleolar ribonucleoprotein (snoRNP) particles. Recruits the SWI/SNF complex to the core promoter of rRNA genes and enhances pre-rRNA transcription. Mediates interaction of TELO2 with the R2TP complex which is necessary for the stability of MTOR and SMG1. Positively regulates the assembly and activity of the mTORC1 complex.</text>
</comment>
<feature type="compositionally biased region" description="Polar residues" evidence="4">
    <location>
        <begin position="223"/>
        <end position="244"/>
    </location>
</feature>
<evidence type="ECO:0000313" key="7">
    <source>
        <dbReference type="EMBL" id="GBM10311.1"/>
    </source>
</evidence>
<evidence type="ECO:0000256" key="3">
    <source>
        <dbReference type="ARBA" id="ARBA00046233"/>
    </source>
</evidence>
<feature type="domain" description="PIH1D1/2/3 CS-like" evidence="6">
    <location>
        <begin position="278"/>
        <end position="359"/>
    </location>
</feature>
<dbReference type="InterPro" id="IPR012981">
    <property type="entry name" value="PIH1_N"/>
</dbReference>
<feature type="domain" description="PIH1 N-terminal" evidence="5">
    <location>
        <begin position="50"/>
        <end position="187"/>
    </location>
</feature>
<proteinExistence type="inferred from homology"/>
<dbReference type="Proteomes" id="UP000499080">
    <property type="component" value="Unassembled WGS sequence"/>
</dbReference>
<dbReference type="SUPFAM" id="SSF49764">
    <property type="entry name" value="HSP20-like chaperones"/>
    <property type="match status" value="1"/>
</dbReference>
<dbReference type="EMBL" id="BGPR01000283">
    <property type="protein sequence ID" value="GBM10311.1"/>
    <property type="molecule type" value="Genomic_DNA"/>
</dbReference>
<dbReference type="Pfam" id="PF18201">
    <property type="entry name" value="PIH1_CS"/>
    <property type="match status" value="1"/>
</dbReference>
<dbReference type="Pfam" id="PF08190">
    <property type="entry name" value="PIH1"/>
    <property type="match status" value="1"/>
</dbReference>
<evidence type="ECO:0000259" key="5">
    <source>
        <dbReference type="Pfam" id="PF08190"/>
    </source>
</evidence>
<keyword evidence="8" id="KW-1185">Reference proteome</keyword>
<comment type="caution">
    <text evidence="7">The sequence shown here is derived from an EMBL/GenBank/DDBJ whole genome shotgun (WGS) entry which is preliminary data.</text>
</comment>
<dbReference type="AlphaFoldDB" id="A0A4Y2D0T5"/>
<evidence type="ECO:0000313" key="8">
    <source>
        <dbReference type="Proteomes" id="UP000499080"/>
    </source>
</evidence>
<comment type="similarity">
    <text evidence="1">Belongs to the PIH1 family.</text>
</comment>
<name>A0A4Y2D0T5_ARAVE</name>
<accession>A0A4Y2D0T5</accession>
<gene>
    <name evidence="7" type="primary">pih1d1</name>
    <name evidence="7" type="ORF">AVEN_50022_1</name>
</gene>
<evidence type="ECO:0000256" key="2">
    <source>
        <dbReference type="ARBA" id="ARBA00040540"/>
    </source>
</evidence>
<dbReference type="CDD" id="cd00298">
    <property type="entry name" value="ACD_sHsps_p23-like"/>
    <property type="match status" value="1"/>
</dbReference>
<evidence type="ECO:0000256" key="4">
    <source>
        <dbReference type="SAM" id="MobiDB-lite"/>
    </source>
</evidence>
<evidence type="ECO:0000259" key="6">
    <source>
        <dbReference type="Pfam" id="PF18201"/>
    </source>
</evidence>
<dbReference type="InterPro" id="IPR041442">
    <property type="entry name" value="PIH1D1/2/3_CS-like"/>
</dbReference>
<dbReference type="InterPro" id="IPR050734">
    <property type="entry name" value="PIH1/Kintoun_subfamily"/>
</dbReference>
<feature type="region of interest" description="Disordered" evidence="4">
    <location>
        <begin position="214"/>
        <end position="277"/>
    </location>
</feature>
<reference evidence="7 8" key="1">
    <citation type="journal article" date="2019" name="Sci. Rep.">
        <title>Orb-weaving spider Araneus ventricosus genome elucidates the spidroin gene catalogue.</title>
        <authorList>
            <person name="Kono N."/>
            <person name="Nakamura H."/>
            <person name="Ohtoshi R."/>
            <person name="Moran D.A.P."/>
            <person name="Shinohara A."/>
            <person name="Yoshida Y."/>
            <person name="Fujiwara M."/>
            <person name="Mori M."/>
            <person name="Tomita M."/>
            <person name="Arakawa K."/>
        </authorList>
    </citation>
    <scope>NUCLEOTIDE SEQUENCE [LARGE SCALE GENOMIC DNA]</scope>
</reference>
<feature type="compositionally biased region" description="Polar residues" evidence="4">
    <location>
        <begin position="256"/>
        <end position="271"/>
    </location>
</feature>